<dbReference type="InterPro" id="IPR002711">
    <property type="entry name" value="HNH"/>
</dbReference>
<gene>
    <name evidence="6" type="ORF">H8923_01775</name>
</gene>
<keyword evidence="6" id="KW-0255">Endonuclease</keyword>
<accession>A0ABR7JKP8</accession>
<dbReference type="GO" id="GO:0004519">
    <property type="term" value="F:endonuclease activity"/>
    <property type="evidence" value="ECO:0007669"/>
    <property type="project" value="UniProtKB-KW"/>
</dbReference>
<comment type="similarity">
    <text evidence="3">Belongs to the HNH nuclease family.</text>
</comment>
<evidence type="ECO:0000256" key="1">
    <source>
        <dbReference type="ARBA" id="ARBA00022722"/>
    </source>
</evidence>
<evidence type="ECO:0000256" key="2">
    <source>
        <dbReference type="ARBA" id="ARBA00022801"/>
    </source>
</evidence>
<feature type="domain" description="HNH nuclease" evidence="5">
    <location>
        <begin position="46"/>
        <end position="102"/>
    </location>
</feature>
<dbReference type="Proteomes" id="UP000609849">
    <property type="component" value="Unassembled WGS sequence"/>
</dbReference>
<sequence length="121" mass="14631">MLIKCPHCLKVHDKYFKCQDKRMHESIKSDIEEQCDRFYQSKNWRKKREEVLKESNYCCEICLALDKVTLANEVHHIVKIRESWDKRLDTENLIAVCKEHHRVIEGKTRDEILKFIDENRG</sequence>
<proteinExistence type="inferred from homology"/>
<dbReference type="PANTHER" id="PTHR41286">
    <property type="entry name" value="HNH NUCLEASE YAJD-RELATED"/>
    <property type="match status" value="1"/>
</dbReference>
<dbReference type="EMBL" id="JACRWE010000001">
    <property type="protein sequence ID" value="MBC5995477.1"/>
    <property type="molecule type" value="Genomic_DNA"/>
</dbReference>
<evidence type="ECO:0000259" key="5">
    <source>
        <dbReference type="SMART" id="SM00507"/>
    </source>
</evidence>
<keyword evidence="2" id="KW-0378">Hydrolase</keyword>
<dbReference type="InterPro" id="IPR003615">
    <property type="entry name" value="HNH_nuc"/>
</dbReference>
<evidence type="ECO:0000256" key="3">
    <source>
        <dbReference type="ARBA" id="ARBA00038412"/>
    </source>
</evidence>
<dbReference type="Gene3D" id="1.10.30.50">
    <property type="match status" value="1"/>
</dbReference>
<evidence type="ECO:0000313" key="7">
    <source>
        <dbReference type="Proteomes" id="UP000609849"/>
    </source>
</evidence>
<dbReference type="SMART" id="SM00507">
    <property type="entry name" value="HNHc"/>
    <property type="match status" value="1"/>
</dbReference>
<dbReference type="CDD" id="cd00085">
    <property type="entry name" value="HNHc"/>
    <property type="match status" value="1"/>
</dbReference>
<evidence type="ECO:0000313" key="6">
    <source>
        <dbReference type="EMBL" id="MBC5995477.1"/>
    </source>
</evidence>
<dbReference type="Pfam" id="PF01844">
    <property type="entry name" value="HNH"/>
    <property type="match status" value="1"/>
</dbReference>
<reference evidence="6 7" key="1">
    <citation type="submission" date="2020-08" db="EMBL/GenBank/DDBJ databases">
        <authorList>
            <person name="Liu C."/>
            <person name="Sun Q."/>
        </authorList>
    </citation>
    <scope>NUCLEOTIDE SEQUENCE [LARGE SCALE GENOMIC DNA]</scope>
    <source>
        <strain evidence="6 7">NSJ-18</strain>
    </source>
</reference>
<keyword evidence="1" id="KW-0540">Nuclease</keyword>
<protein>
    <recommendedName>
        <fullName evidence="4">Putative HNH nuclease YajD</fullName>
    </recommendedName>
</protein>
<comment type="caution">
    <text evidence="6">The sequence shown here is derived from an EMBL/GenBank/DDBJ whole genome shotgun (WGS) entry which is preliminary data.</text>
</comment>
<dbReference type="RefSeq" id="WP_153925231.1">
    <property type="nucleotide sequence ID" value="NZ_JACRWE010000001.1"/>
</dbReference>
<name>A0ABR7JKP8_9FIRM</name>
<organism evidence="6 7">
    <name type="scientific">Romboutsia faecis</name>
    <dbReference type="NCBI Taxonomy" id="2764597"/>
    <lineage>
        <taxon>Bacteria</taxon>
        <taxon>Bacillati</taxon>
        <taxon>Bacillota</taxon>
        <taxon>Clostridia</taxon>
        <taxon>Peptostreptococcales</taxon>
        <taxon>Peptostreptococcaceae</taxon>
        <taxon>Romboutsia</taxon>
    </lineage>
</organism>
<evidence type="ECO:0000256" key="4">
    <source>
        <dbReference type="ARBA" id="ARBA00040194"/>
    </source>
</evidence>
<dbReference type="PANTHER" id="PTHR41286:SF1">
    <property type="entry name" value="HNH NUCLEASE YAJD-RELATED"/>
    <property type="match status" value="1"/>
</dbReference>
<keyword evidence="7" id="KW-1185">Reference proteome</keyword>